<keyword evidence="2 4" id="KW-0472">Membrane</keyword>
<dbReference type="GO" id="GO:0043165">
    <property type="term" value="P:Gram-negative-bacterium-type cell outer membrane assembly"/>
    <property type="evidence" value="ECO:0007669"/>
    <property type="project" value="UniProtKB-UniRule"/>
</dbReference>
<evidence type="ECO:0000256" key="5">
    <source>
        <dbReference type="SAM" id="MobiDB-lite"/>
    </source>
</evidence>
<dbReference type="PANTHER" id="PTHR37482:SF1">
    <property type="entry name" value="OUTER MEMBRANE PROTEIN ASSEMBLY FACTOR BAME"/>
    <property type="match status" value="1"/>
</dbReference>
<dbReference type="GO" id="GO:1990063">
    <property type="term" value="C:Bam protein complex"/>
    <property type="evidence" value="ECO:0007669"/>
    <property type="project" value="TreeGrafter"/>
</dbReference>
<feature type="compositionally biased region" description="Low complexity" evidence="5">
    <location>
        <begin position="246"/>
        <end position="278"/>
    </location>
</feature>
<feature type="compositionally biased region" description="Acidic residues" evidence="5">
    <location>
        <begin position="283"/>
        <end position="292"/>
    </location>
</feature>
<feature type="compositionally biased region" description="Pro residues" evidence="5">
    <location>
        <begin position="233"/>
        <end position="245"/>
    </location>
</feature>
<comment type="similarity">
    <text evidence="4">Belongs to the BamE family.</text>
</comment>
<dbReference type="Gene3D" id="3.30.1450.10">
    <property type="match status" value="1"/>
</dbReference>
<dbReference type="GO" id="GO:0030674">
    <property type="term" value="F:protein-macromolecule adaptor activity"/>
    <property type="evidence" value="ECO:0007669"/>
    <property type="project" value="TreeGrafter"/>
</dbReference>
<keyword evidence="8" id="KW-1185">Reference proteome</keyword>
<dbReference type="Proteomes" id="UP000198305">
    <property type="component" value="Unassembled WGS sequence"/>
</dbReference>
<protein>
    <recommendedName>
        <fullName evidence="4">Outer membrane protein assembly factor BamE</fullName>
    </recommendedName>
</protein>
<evidence type="ECO:0000313" key="7">
    <source>
        <dbReference type="EMBL" id="SNR94964.1"/>
    </source>
</evidence>
<keyword evidence="3 4" id="KW-0998">Cell outer membrane</keyword>
<dbReference type="InterPro" id="IPR026592">
    <property type="entry name" value="BamE"/>
</dbReference>
<keyword evidence="1 4" id="KW-0732">Signal</keyword>
<comment type="subcellular location">
    <subcellularLocation>
        <location evidence="4">Cell outer membrane</location>
    </subcellularLocation>
</comment>
<feature type="compositionally biased region" description="Low complexity" evidence="5">
    <location>
        <begin position="201"/>
        <end position="232"/>
    </location>
</feature>
<feature type="region of interest" description="Disordered" evidence="5">
    <location>
        <begin position="189"/>
        <end position="308"/>
    </location>
</feature>
<accession>A0A239AIV4</accession>
<dbReference type="Pfam" id="PF04355">
    <property type="entry name" value="BamE"/>
    <property type="match status" value="1"/>
</dbReference>
<evidence type="ECO:0000256" key="3">
    <source>
        <dbReference type="ARBA" id="ARBA00023237"/>
    </source>
</evidence>
<feature type="domain" description="Outer membrane protein assembly factor BamE" evidence="6">
    <location>
        <begin position="45"/>
        <end position="113"/>
    </location>
</feature>
<dbReference type="InterPro" id="IPR037873">
    <property type="entry name" value="BamE-like"/>
</dbReference>
<evidence type="ECO:0000313" key="8">
    <source>
        <dbReference type="Proteomes" id="UP000198305"/>
    </source>
</evidence>
<dbReference type="HAMAP" id="MF_00925">
    <property type="entry name" value="OM_assembly_BamE"/>
    <property type="match status" value="1"/>
</dbReference>
<comment type="function">
    <text evidence="4">Part of the outer membrane protein assembly complex, which is involved in assembly and insertion of beta-barrel proteins into the outer membrane.</text>
</comment>
<reference evidence="8" key="1">
    <citation type="submission" date="2017-06" db="EMBL/GenBank/DDBJ databases">
        <authorList>
            <person name="Varghese N."/>
            <person name="Submissions S."/>
        </authorList>
    </citation>
    <scope>NUCLEOTIDE SEQUENCE [LARGE SCALE GENOMIC DNA]</scope>
    <source>
        <strain evidence="8">Ca-68</strain>
    </source>
</reference>
<dbReference type="AlphaFoldDB" id="A0A239AIV4"/>
<gene>
    <name evidence="4" type="primary">bamE</name>
    <name evidence="7" type="ORF">SAMN05192560_1926</name>
</gene>
<evidence type="ECO:0000256" key="4">
    <source>
        <dbReference type="HAMAP-Rule" id="MF_00925"/>
    </source>
</evidence>
<sequence length="308" mass="33919">MVYYAISCKSRDVMRHIILSAALLCVACSSALPSFKPYRMDIQQGNIVTSKMMLQLRPGMTRSQVRFIMGTPLIQDSFHRDRWDYVYQMRKGGKVIEQRRVIMEFEGDSLKRVRGDVIPASPEDTAMDAQQTAPAAVVIEPRAPEEKGMLERLKFWKSDEEKAETEGAEYYDAKRATEIVTEDPKAPRKVVPELITSETRPAAVPVEPSEPQVSPAEPQLSPEPSEPAASPALPEPEPEPSPVSPEPVVTPSAPETQEAPAKPAAAAPKSNASADAATSQPDAGDDDDDLPREDEPGYFERMLEKIGF</sequence>
<evidence type="ECO:0000256" key="1">
    <source>
        <dbReference type="ARBA" id="ARBA00022729"/>
    </source>
</evidence>
<comment type="subunit">
    <text evidence="4">Part of the Bam complex.</text>
</comment>
<evidence type="ECO:0000256" key="2">
    <source>
        <dbReference type="ARBA" id="ARBA00023136"/>
    </source>
</evidence>
<dbReference type="PANTHER" id="PTHR37482">
    <property type="entry name" value="OUTER MEMBRANE PROTEIN ASSEMBLY FACTOR BAME"/>
    <property type="match status" value="1"/>
</dbReference>
<organism evidence="7 8">
    <name type="scientific">Methylobacillus rhizosphaerae</name>
    <dbReference type="NCBI Taxonomy" id="551994"/>
    <lineage>
        <taxon>Bacteria</taxon>
        <taxon>Pseudomonadati</taxon>
        <taxon>Pseudomonadota</taxon>
        <taxon>Betaproteobacteria</taxon>
        <taxon>Nitrosomonadales</taxon>
        <taxon>Methylophilaceae</taxon>
        <taxon>Methylobacillus</taxon>
    </lineage>
</organism>
<name>A0A239AIV4_9PROT</name>
<dbReference type="GO" id="GO:0051205">
    <property type="term" value="P:protein insertion into membrane"/>
    <property type="evidence" value="ECO:0007669"/>
    <property type="project" value="UniProtKB-UniRule"/>
</dbReference>
<dbReference type="EMBL" id="FZOA01000007">
    <property type="protein sequence ID" value="SNR94964.1"/>
    <property type="molecule type" value="Genomic_DNA"/>
</dbReference>
<dbReference type="InterPro" id="IPR007450">
    <property type="entry name" value="BamE_dom"/>
</dbReference>
<evidence type="ECO:0000259" key="6">
    <source>
        <dbReference type="Pfam" id="PF04355"/>
    </source>
</evidence>
<proteinExistence type="inferred from homology"/>